<gene>
    <name evidence="2" type="ORF">HF394_05430</name>
</gene>
<evidence type="ECO:0000313" key="3">
    <source>
        <dbReference type="Proteomes" id="UP000509222"/>
    </source>
</evidence>
<dbReference type="Proteomes" id="UP000509222">
    <property type="component" value="Chromosome"/>
</dbReference>
<dbReference type="AlphaFoldDB" id="A0A7H8Q9A1"/>
<name>A0A7H8Q9A1_9BACL</name>
<evidence type="ECO:0000256" key="1">
    <source>
        <dbReference type="SAM" id="Phobius"/>
    </source>
</evidence>
<dbReference type="InterPro" id="IPR046208">
    <property type="entry name" value="DUF6241"/>
</dbReference>
<keyword evidence="3" id="KW-1185">Reference proteome</keyword>
<reference evidence="3" key="1">
    <citation type="submission" date="2020-06" db="EMBL/GenBank/DDBJ databases">
        <title>Isolation of Planomicrobium glaciei.</title>
        <authorList>
            <person name="Malisova L."/>
            <person name="Safrankova R."/>
            <person name="Jakubu V."/>
            <person name="Spanelova P."/>
        </authorList>
    </citation>
    <scope>NUCLEOTIDE SEQUENCE [LARGE SCALE GENOMIC DNA]</scope>
    <source>
        <strain evidence="3">NRL-ATB46093</strain>
    </source>
</reference>
<dbReference type="EMBL" id="CP051177">
    <property type="protein sequence ID" value="QKX50071.1"/>
    <property type="molecule type" value="Genomic_DNA"/>
</dbReference>
<keyword evidence="1" id="KW-1133">Transmembrane helix</keyword>
<protein>
    <recommendedName>
        <fullName evidence="4">PRK06770 family protein</fullName>
    </recommendedName>
</protein>
<dbReference type="Pfam" id="PF19754">
    <property type="entry name" value="DUF6241"/>
    <property type="match status" value="1"/>
</dbReference>
<sequence>MKQILATTIISFGVIALLAVGGYWFIQREAAKGEEPPAVSSSVQAPEVQPTEQTLEIVDTPFSAEMDEKKLQDHLHEMSHSKVYAADKWGQVRLITQANIAELLAIVEASNFEKKTFYQNTLEDWQRGDFSNAVEVHNSIWSWHGGTVGKATRLMTEEEEQAYTRSNF</sequence>
<feature type="transmembrane region" description="Helical" evidence="1">
    <location>
        <begin position="6"/>
        <end position="26"/>
    </location>
</feature>
<dbReference type="RefSeq" id="WP_176294199.1">
    <property type="nucleotide sequence ID" value="NZ_CP051177.1"/>
</dbReference>
<accession>A0A7H8Q9A1</accession>
<evidence type="ECO:0008006" key="4">
    <source>
        <dbReference type="Google" id="ProtNLM"/>
    </source>
</evidence>
<proteinExistence type="predicted"/>
<keyword evidence="1" id="KW-0472">Membrane</keyword>
<keyword evidence="1" id="KW-0812">Transmembrane</keyword>
<organism evidence="2 3">
    <name type="scientific">Planococcus glaciei</name>
    <dbReference type="NCBI Taxonomy" id="459472"/>
    <lineage>
        <taxon>Bacteria</taxon>
        <taxon>Bacillati</taxon>
        <taxon>Bacillota</taxon>
        <taxon>Bacilli</taxon>
        <taxon>Bacillales</taxon>
        <taxon>Caryophanaceae</taxon>
        <taxon>Planococcus</taxon>
    </lineage>
</organism>
<evidence type="ECO:0000313" key="2">
    <source>
        <dbReference type="EMBL" id="QKX50071.1"/>
    </source>
</evidence>